<feature type="domain" description="LamG-like jellyroll fold" evidence="6">
    <location>
        <begin position="977"/>
        <end position="1111"/>
    </location>
</feature>
<dbReference type="SMART" id="SM00560">
    <property type="entry name" value="LamGL"/>
    <property type="match status" value="1"/>
</dbReference>
<dbReference type="InterPro" id="IPR011047">
    <property type="entry name" value="Quinoprotein_ADH-like_sf"/>
</dbReference>
<dbReference type="SUPFAM" id="SSF50998">
    <property type="entry name" value="Quinoprotein alcohol dehydrogenase-like"/>
    <property type="match status" value="2"/>
</dbReference>
<dbReference type="InterPro" id="IPR029063">
    <property type="entry name" value="SAM-dependent_MTases_sf"/>
</dbReference>
<dbReference type="SUPFAM" id="SSF53335">
    <property type="entry name" value="S-adenosyl-L-methionine-dependent methyltransferases"/>
    <property type="match status" value="1"/>
</dbReference>
<dbReference type="SMART" id="SM00564">
    <property type="entry name" value="PQQ"/>
    <property type="match status" value="5"/>
</dbReference>
<organism evidence="7 8">
    <name type="scientific">Humisphaera borealis</name>
    <dbReference type="NCBI Taxonomy" id="2807512"/>
    <lineage>
        <taxon>Bacteria</taxon>
        <taxon>Pseudomonadati</taxon>
        <taxon>Planctomycetota</taxon>
        <taxon>Phycisphaerae</taxon>
        <taxon>Tepidisphaerales</taxon>
        <taxon>Tepidisphaeraceae</taxon>
        <taxon>Humisphaera</taxon>
    </lineage>
</organism>
<dbReference type="InterPro" id="IPR018391">
    <property type="entry name" value="PQQ_b-propeller_rpt"/>
</dbReference>
<dbReference type="InterPro" id="IPR001791">
    <property type="entry name" value="Laminin_G"/>
</dbReference>
<dbReference type="Pfam" id="PF13360">
    <property type="entry name" value="PQQ_2"/>
    <property type="match status" value="2"/>
</dbReference>
<dbReference type="KEGG" id="hbs:IPV69_26715"/>
<dbReference type="Proteomes" id="UP000593765">
    <property type="component" value="Chromosome"/>
</dbReference>
<dbReference type="InterPro" id="IPR013320">
    <property type="entry name" value="ConA-like_dom_sf"/>
</dbReference>
<feature type="signal peptide" evidence="4">
    <location>
        <begin position="1"/>
        <end position="17"/>
    </location>
</feature>
<dbReference type="Gene3D" id="2.130.10.10">
    <property type="entry name" value="YVTN repeat-like/Quinoprotein amine dehydrogenase"/>
    <property type="match status" value="2"/>
</dbReference>
<dbReference type="SUPFAM" id="SSF49899">
    <property type="entry name" value="Concanavalin A-like lectins/glucanases"/>
    <property type="match status" value="1"/>
</dbReference>
<feature type="region of interest" description="Disordered" evidence="3">
    <location>
        <begin position="573"/>
        <end position="598"/>
    </location>
</feature>
<evidence type="ECO:0000259" key="5">
    <source>
        <dbReference type="SMART" id="SM00282"/>
    </source>
</evidence>
<feature type="region of interest" description="Disordered" evidence="3">
    <location>
        <begin position="1170"/>
        <end position="1196"/>
    </location>
</feature>
<evidence type="ECO:0000259" key="6">
    <source>
        <dbReference type="SMART" id="SM00560"/>
    </source>
</evidence>
<feature type="domain" description="Laminin G" evidence="5">
    <location>
        <begin position="977"/>
        <end position="1106"/>
    </location>
</feature>
<dbReference type="InterPro" id="IPR002372">
    <property type="entry name" value="PQQ_rpt_dom"/>
</dbReference>
<feature type="chain" id="PRO_5034596434" evidence="4">
    <location>
        <begin position="18"/>
        <end position="1313"/>
    </location>
</feature>
<dbReference type="SMART" id="SM00282">
    <property type="entry name" value="LamG"/>
    <property type="match status" value="1"/>
</dbReference>
<keyword evidence="1 4" id="KW-0732">Signal</keyword>
<dbReference type="RefSeq" id="WP_206292791.1">
    <property type="nucleotide sequence ID" value="NZ_CP063458.1"/>
</dbReference>
<dbReference type="CDD" id="cd00110">
    <property type="entry name" value="LamG"/>
    <property type="match status" value="1"/>
</dbReference>
<dbReference type="EMBL" id="CP063458">
    <property type="protein sequence ID" value="QOV89734.1"/>
    <property type="molecule type" value="Genomic_DNA"/>
</dbReference>
<evidence type="ECO:0000256" key="2">
    <source>
        <dbReference type="ARBA" id="ARBA00023157"/>
    </source>
</evidence>
<evidence type="ECO:0000313" key="8">
    <source>
        <dbReference type="Proteomes" id="UP000593765"/>
    </source>
</evidence>
<dbReference type="InterPro" id="IPR015943">
    <property type="entry name" value="WD40/YVTN_repeat-like_dom_sf"/>
</dbReference>
<feature type="region of interest" description="Disordered" evidence="3">
    <location>
        <begin position="926"/>
        <end position="956"/>
    </location>
</feature>
<dbReference type="InterPro" id="IPR006558">
    <property type="entry name" value="LamG-like"/>
</dbReference>
<dbReference type="PANTHER" id="PTHR34512:SF30">
    <property type="entry name" value="OUTER MEMBRANE PROTEIN ASSEMBLY FACTOR BAMB"/>
    <property type="match status" value="1"/>
</dbReference>
<name>A0A7M2WWN4_9BACT</name>
<feature type="compositionally biased region" description="Basic and acidic residues" evidence="3">
    <location>
        <begin position="583"/>
        <end position="592"/>
    </location>
</feature>
<feature type="compositionally biased region" description="Low complexity" evidence="3">
    <location>
        <begin position="947"/>
        <end position="956"/>
    </location>
</feature>
<keyword evidence="8" id="KW-1185">Reference proteome</keyword>
<dbReference type="Gene3D" id="2.60.120.200">
    <property type="match status" value="1"/>
</dbReference>
<dbReference type="PANTHER" id="PTHR34512">
    <property type="entry name" value="CELL SURFACE PROTEIN"/>
    <property type="match status" value="1"/>
</dbReference>
<gene>
    <name evidence="7" type="ORF">IPV69_26715</name>
</gene>
<accession>A0A7M2WWN4</accession>
<dbReference type="Gene3D" id="3.40.50.150">
    <property type="entry name" value="Vaccinia Virus protein VP39"/>
    <property type="match status" value="1"/>
</dbReference>
<evidence type="ECO:0000256" key="1">
    <source>
        <dbReference type="ARBA" id="ARBA00022729"/>
    </source>
</evidence>
<keyword evidence="2" id="KW-1015">Disulfide bond</keyword>
<dbReference type="Pfam" id="PF13385">
    <property type="entry name" value="Laminin_G_3"/>
    <property type="match status" value="1"/>
</dbReference>
<protein>
    <submittedName>
        <fullName evidence="7">PQQ-binding-like beta-propeller repeat protein</fullName>
    </submittedName>
</protein>
<evidence type="ECO:0000256" key="3">
    <source>
        <dbReference type="SAM" id="MobiDB-lite"/>
    </source>
</evidence>
<evidence type="ECO:0000256" key="4">
    <source>
        <dbReference type="SAM" id="SignalP"/>
    </source>
</evidence>
<sequence length="1313" mass="141647">MKLIALLIALFPLAAQAAEPSRAGGPLAGEILAASGIKGGVVVHLNCGDGRLTAALRANDSYIVQGLGADITAARQHIQSLGIYGPVSVARWTGDRIPYVDNMVNLLVADDLGSVPMDEVNRVLTPNGVAMIGGKKTVKPKPSAMDDWTHYFYDARGNAVSKDTAVGPPERLQWVGSPRWSRHHDRISSLSAMVSGAGRMFYIMDEGSRISILLPSKWMLTARDGYNGAILWRKPIAKWQDHMWPLKSGPTQLTRRLVTDGKHVFVTMAIDAPVSALDPATGDTIRIYEDTKGAEEILHVDGTLYCLVNPEAWSLKEFAPKLNTGDQKRVETEYNWDEKPRRLVAVDVETGKLKWKLDGKIAPLTLAADGKRVIYYDGEKLTSLNPATGEQQWASAPVAKRKLFEYNYAPRVVMFNDMVLYAGGDGAQKGLAADTGKELWSAPHAKSGYRSPEDLICAGGLVWNAPDTAGNMSGIFTGRNPKTGEVVKEFPPDVDAYWFHHRCYIAKATENFILTSRTGIEFVDIKKSHWDINHWVRGACLYGVLPANGLVYAGPHDCACYPEAKLDGMNALAPAAPTPHPKPASDDERLERGPAWGQPIDEVAADARDWPTYRHDPARSGYSDQPLLPDLGQAWDIKLGGRLSAMTAAAGKVFVSQVEKHTLHALDMATGKSVWQFTAESRIDSPPTYWKGRVLFGGMDGYIYCLRASDGAMVWRFLAATNGRRHMAMEQLESVWPVHGSVLVEDGIVSGVAGRSVFLDGGLRFVRLDVATGKKLVEVVYDDKDPETGKDLQERHKTLQMPVGSNDVLASDGKWIFLRSQKIAADGKRVDIGPVSGNAIEQGAAQKGEGAHIFAPMGFLDDTWFHRSYWVYGRNFAGGHNGYYQAGKYAPSGRLFVFDDKEVFAFGRQPQYFKWTTTMEYQLSAASKTPPDVEPEQPAEGKKKGAANKPGAGNKAGAAAKIPEVKLVSEKFDASNKPLTVEAWILPEGPDGMIAQYGGAVTGFSLALQDGRPGFSIRADKTSATAEAARPLDAGWHHVAGVLTEGKQLRLYVDGQLAAETKAPGLITKKPALGLVLGAANPSAVSDFGRGAPYTGLIDMFAMFPKALDVGELTEHARQANAVNPGNGAMVALSFDKGDARDESGNAVQGIMSGVDTAKGKTGLALLFKKPSDSNPATKPSLLAGGGKGGPAQKGSFVQDRWTGYVPIVTRAMAMAGRTLVVAGPPDDLNEEYAFERMSEKDPAIFAQLAEQDASLEGLRGGKLWAVNGDTGATTQQLDLKSPPVWDGMIVAQGRLFAATVDGKVICLGVVKQ</sequence>
<proteinExistence type="predicted"/>
<reference evidence="7 8" key="1">
    <citation type="submission" date="2020-10" db="EMBL/GenBank/DDBJ databases">
        <title>Wide distribution of Phycisphaera-like planctomycetes from WD2101 soil group in peatlands and genome analysis of the first cultivated representative.</title>
        <authorList>
            <person name="Dedysh S.N."/>
            <person name="Beletsky A.V."/>
            <person name="Ivanova A."/>
            <person name="Kulichevskaya I.S."/>
            <person name="Suzina N.E."/>
            <person name="Philippov D.A."/>
            <person name="Rakitin A.L."/>
            <person name="Mardanov A.V."/>
            <person name="Ravin N.V."/>
        </authorList>
    </citation>
    <scope>NUCLEOTIDE SEQUENCE [LARGE SCALE GENOMIC DNA]</scope>
    <source>
        <strain evidence="7 8">M1803</strain>
    </source>
</reference>
<evidence type="ECO:0000313" key="7">
    <source>
        <dbReference type="EMBL" id="QOV89734.1"/>
    </source>
</evidence>